<comment type="subcellular location">
    <subcellularLocation>
        <location evidence="7">Virion</location>
    </subcellularLocation>
    <subcellularLocation>
        <location evidence="7">Host nucleus</location>
    </subcellularLocation>
</comment>
<keyword evidence="7" id="KW-1162">Viral penetration into host cytoplasm</keyword>
<organism evidence="10 11">
    <name type="scientific">Oryctolagus cuniculus papillomavirus 1</name>
    <dbReference type="NCBI Taxonomy" id="2772507"/>
    <lineage>
        <taxon>Viruses</taxon>
        <taxon>Monodnaviria</taxon>
        <taxon>Shotokuvirae</taxon>
        <taxon>Cossaviricota</taxon>
        <taxon>Papovaviricetes</taxon>
        <taxon>Zurhausenvirales</taxon>
        <taxon>Papillomaviridae</taxon>
        <taxon>Firstpapillomavirinae</taxon>
        <taxon>Kappapapillomavirus</taxon>
        <taxon>Kappapapillomavirus 1</taxon>
    </lineage>
</organism>
<accession>Q9J024</accession>
<evidence type="ECO:0000256" key="8">
    <source>
        <dbReference type="RuleBase" id="RU361248"/>
    </source>
</evidence>
<feature type="compositionally biased region" description="Polar residues" evidence="9">
    <location>
        <begin position="476"/>
        <end position="490"/>
    </location>
</feature>
<keyword evidence="7" id="KW-1164">Virus endocytosis by host</keyword>
<dbReference type="KEGG" id="vg:1460791"/>
<dbReference type="GO" id="GO:0019062">
    <property type="term" value="P:virion attachment to host cell"/>
    <property type="evidence" value="ECO:0007669"/>
    <property type="project" value="UniProtKB-UniRule"/>
</dbReference>
<comment type="function">
    <text evidence="7 8">Forms an icosahedral capsid with a T=7 symmetry and a 50 nm diameter. The capsid is composed of 72 pentamers linked to each other by disulfide bonds and associated with L2 proteins. Binds to heparan sulfate proteoglycans on cell surface of basal layer keratinocytes to provide initial virion attachment. This binding mediates a conformational change in the virus capsid that facilitates efficient infection. The virion enters the host cell via endocytosis. During virus trafficking, L1 protein dissociates from the viral DNA and the genomic DNA is released to the host nucleus. The virion assembly takes place within the cell nucleus. Encapsulates the genomic DNA together with protein L2.</text>
</comment>
<proteinExistence type="inferred from homology"/>
<dbReference type="InterPro" id="IPR036973">
    <property type="entry name" value="Capsid_L1_sf_Papillomavir"/>
</dbReference>
<keyword evidence="2 7" id="KW-0945">Host-virus interaction</keyword>
<gene>
    <name evidence="7 8" type="primary">L1</name>
</gene>
<keyword evidence="7" id="KW-1048">Host nucleus</keyword>
<evidence type="ECO:0000256" key="3">
    <source>
        <dbReference type="ARBA" id="ARBA00022804"/>
    </source>
</evidence>
<dbReference type="RefSeq" id="NP_057848.1">
    <property type="nucleotide sequence ID" value="NC_002232.1"/>
</dbReference>
<dbReference type="InterPro" id="IPR002210">
    <property type="entry name" value="Capsid_L1_Papillomavir"/>
</dbReference>
<evidence type="ECO:0000256" key="2">
    <source>
        <dbReference type="ARBA" id="ARBA00022581"/>
    </source>
</evidence>
<dbReference type="GO" id="GO:0039620">
    <property type="term" value="C:T=7 icosahedral viral capsid"/>
    <property type="evidence" value="ECO:0007669"/>
    <property type="project" value="UniProtKB-UniRule"/>
</dbReference>
<evidence type="ECO:0000256" key="5">
    <source>
        <dbReference type="ARBA" id="ARBA00022921"/>
    </source>
</evidence>
<reference evidence="10 11" key="1">
    <citation type="journal article" date="2000" name="Virology">
        <title>Rabbit oral papillomavirus complete genome sequence and immunity following genital infection.</title>
        <authorList>
            <person name="Christensen N.D."/>
            <person name="Cladel N.M."/>
            <person name="Reed C.A."/>
            <person name="Han R."/>
        </authorList>
    </citation>
    <scope>NUCLEOTIDE SEQUENCE [LARGE SCALE GENOMIC DNA]</scope>
</reference>
<evidence type="ECO:0000256" key="9">
    <source>
        <dbReference type="SAM" id="MobiDB-lite"/>
    </source>
</evidence>
<feature type="region of interest" description="Disordered" evidence="9">
    <location>
        <begin position="476"/>
        <end position="499"/>
    </location>
</feature>
<keyword evidence="6 7" id="KW-1160">Virus entry into host cell</keyword>
<keyword evidence="7" id="KW-1015">Disulfide bond</keyword>
<dbReference type="SUPFAM" id="SSF88648">
    <property type="entry name" value="Group I dsDNA viruses"/>
    <property type="match status" value="1"/>
</dbReference>
<evidence type="ECO:0000256" key="7">
    <source>
        <dbReference type="HAMAP-Rule" id="MF_04002"/>
    </source>
</evidence>
<dbReference type="HAMAP" id="MF_04002">
    <property type="entry name" value="PPV_L1"/>
    <property type="match status" value="1"/>
</dbReference>
<keyword evidence="8" id="KW-1145">T=7 icosahedral capsid protein</keyword>
<dbReference type="Gene3D" id="2.60.175.20">
    <property type="entry name" value="Major capsid L1 (late) superfamily, Papillomavirus"/>
    <property type="match status" value="1"/>
</dbReference>
<feature type="disulfide bond" description="Interchain (with Cys-175)" evidence="7">
    <location>
        <position position="429"/>
    </location>
</feature>
<sequence>MAVWLSQQSKFYVPPQPITKILSTDEYVSRTNIFYHASTDRLLTVGHPYYELEKGGTVVVPKVSPNQYRVFRVRLPDPNKFAFNDKQLYDPEKERLVWAVRGVEVGRGQPLGVNVTGNPLFNRYDDVENSSRYNSGHNNDQDNRQNIAFDPKQTQLFILGCVPATGEHWTQAQRCAGAGYEQGDCPPIELINTVIEDGDMSDIGLGAMDHRLLQVSKAEVPMELVNSVSKYPDYIKMLKDPFGDSLFFYARGEQMYARHFFSRAGDDKENPTDTLITGKGNQSTVSTDNYMVTPSGSLVSSDSQVFNRAYWLQRAQGMNNGICWNNQMFVTIVDNTRGTVMNIVTKANGNGAVDTWANNAFKSYLRHVEEFELQFIVQLCKVRLSPENLAFLHKMQPSIIDNWQLSITAPATSNLEDQYRFIQSLATKCPPVEPPQEDTDPYKNYKFWDVDLSEKMSDQLDQFPLGRKFLNQSGLGQNRQVKTAAPTTSMRGLKRKRRI</sequence>
<feature type="disulfide bond" description="Interchain (with Cys-429)" evidence="7">
    <location>
        <position position="175"/>
    </location>
</feature>
<comment type="subunit">
    <text evidence="7">Self-assembles into homopentamers. The capsid has an icosahedral symmetry and consists of 72 capsomers, with each capsomer being a pentamer of L1. Interacts with the minor capsid protein L2; this interaction is necessary for viral genome encapsidation. Interacts with protein E2; this interaction enhances E2-dependent replication and transcription activation.</text>
</comment>
<comment type="similarity">
    <text evidence="7 8">Belongs to the papillomaviridae L1 protein family.</text>
</comment>
<name>Q9J024_9PAPI</name>
<dbReference type="GO" id="GO:0042025">
    <property type="term" value="C:host cell nucleus"/>
    <property type="evidence" value="ECO:0007669"/>
    <property type="project" value="UniProtKB-SubCell"/>
</dbReference>
<dbReference type="PRINTS" id="PR00865">
    <property type="entry name" value="HPVCAPSIDL1"/>
</dbReference>
<evidence type="ECO:0000256" key="6">
    <source>
        <dbReference type="ARBA" id="ARBA00023296"/>
    </source>
</evidence>
<dbReference type="Proteomes" id="UP000101963">
    <property type="component" value="Segment"/>
</dbReference>
<keyword evidence="5 7" id="KW-0426">Late protein</keyword>
<evidence type="ECO:0000313" key="11">
    <source>
        <dbReference type="Proteomes" id="UP000101963"/>
    </source>
</evidence>
<evidence type="ECO:0000256" key="4">
    <source>
        <dbReference type="ARBA" id="ARBA00022844"/>
    </source>
</evidence>
<dbReference type="InterPro" id="IPR011222">
    <property type="entry name" value="dsDNA_vir_gr_I_capsid"/>
</dbReference>
<dbReference type="Pfam" id="PF00500">
    <property type="entry name" value="Late_protein_L1"/>
    <property type="match status" value="1"/>
</dbReference>
<keyword evidence="11" id="KW-1185">Reference proteome</keyword>
<dbReference type="EMBL" id="AF227240">
    <property type="protein sequence ID" value="AAF67129.1"/>
    <property type="molecule type" value="Genomic_DNA"/>
</dbReference>
<dbReference type="GO" id="GO:0075509">
    <property type="term" value="P:endocytosis involved in viral entry into host cell"/>
    <property type="evidence" value="ECO:0007669"/>
    <property type="project" value="UniProtKB-KW"/>
</dbReference>
<keyword evidence="1 7" id="KW-0167">Capsid protein</keyword>
<dbReference type="GO" id="GO:0005198">
    <property type="term" value="F:structural molecule activity"/>
    <property type="evidence" value="ECO:0007669"/>
    <property type="project" value="UniProtKB-UniRule"/>
</dbReference>
<keyword evidence="4 7" id="KW-0946">Virion</keyword>
<evidence type="ECO:0000313" key="10">
    <source>
        <dbReference type="EMBL" id="AAF67129.1"/>
    </source>
</evidence>
<evidence type="ECO:0000256" key="1">
    <source>
        <dbReference type="ARBA" id="ARBA00022561"/>
    </source>
</evidence>
<feature type="region of interest" description="Disordered" evidence="9">
    <location>
        <begin position="126"/>
        <end position="145"/>
    </location>
</feature>
<protein>
    <recommendedName>
        <fullName evidence="7 8">Major capsid protein L1</fullName>
    </recommendedName>
</protein>
<keyword evidence="3 7" id="KW-1161">Viral attachment to host cell</keyword>